<feature type="transmembrane region" description="Helical" evidence="6">
    <location>
        <begin position="198"/>
        <end position="215"/>
    </location>
</feature>
<feature type="transmembrane region" description="Helical" evidence="6">
    <location>
        <begin position="95"/>
        <end position="113"/>
    </location>
</feature>
<proteinExistence type="predicted"/>
<accession>A0ABP7ZR39</accession>
<evidence type="ECO:0000256" key="2">
    <source>
        <dbReference type="ARBA" id="ARBA00022475"/>
    </source>
</evidence>
<evidence type="ECO:0000256" key="5">
    <source>
        <dbReference type="ARBA" id="ARBA00023136"/>
    </source>
</evidence>
<keyword evidence="4 6" id="KW-1133">Transmembrane helix</keyword>
<dbReference type="Proteomes" id="UP001501079">
    <property type="component" value="Unassembled WGS sequence"/>
</dbReference>
<evidence type="ECO:0000256" key="3">
    <source>
        <dbReference type="ARBA" id="ARBA00022692"/>
    </source>
</evidence>
<keyword evidence="3 6" id="KW-0812">Transmembrane</keyword>
<dbReference type="PANTHER" id="PTHR43370">
    <property type="entry name" value="SUGAR ABC TRANSPORTER INTEGRAL MEMBRANE PROTEIN-RELATED"/>
    <property type="match status" value="1"/>
</dbReference>
<keyword evidence="2" id="KW-1003">Cell membrane</keyword>
<keyword evidence="8" id="KW-1185">Reference proteome</keyword>
<keyword evidence="5 6" id="KW-0472">Membrane</keyword>
<feature type="transmembrane region" description="Helical" evidence="6">
    <location>
        <begin position="144"/>
        <end position="165"/>
    </location>
</feature>
<name>A0ABP7ZR39_9MICO</name>
<feature type="transmembrane region" description="Helical" evidence="6">
    <location>
        <begin position="246"/>
        <end position="266"/>
    </location>
</feature>
<dbReference type="RefSeq" id="WP_344751552.1">
    <property type="nucleotide sequence ID" value="NZ_BAABBW010000001.1"/>
</dbReference>
<evidence type="ECO:0000313" key="7">
    <source>
        <dbReference type="EMBL" id="GAA4168491.1"/>
    </source>
</evidence>
<dbReference type="EMBL" id="BAABBW010000001">
    <property type="protein sequence ID" value="GAA4168491.1"/>
    <property type="molecule type" value="Genomic_DNA"/>
</dbReference>
<comment type="subcellular location">
    <subcellularLocation>
        <location evidence="1">Cell membrane</location>
        <topology evidence="1">Multi-pass membrane protein</topology>
    </subcellularLocation>
</comment>
<gene>
    <name evidence="7" type="ORF">GCM10022287_03560</name>
</gene>
<dbReference type="PANTHER" id="PTHR43370:SF2">
    <property type="entry name" value="ABC TRANSPORTER PERMEASE PROTEIN"/>
    <property type="match status" value="1"/>
</dbReference>
<evidence type="ECO:0000256" key="4">
    <source>
        <dbReference type="ARBA" id="ARBA00022989"/>
    </source>
</evidence>
<evidence type="ECO:0000256" key="6">
    <source>
        <dbReference type="SAM" id="Phobius"/>
    </source>
</evidence>
<dbReference type="InterPro" id="IPR001851">
    <property type="entry name" value="ABC_transp_permease"/>
</dbReference>
<feature type="transmembrane region" description="Helical" evidence="6">
    <location>
        <begin position="65"/>
        <end position="86"/>
    </location>
</feature>
<feature type="transmembrane region" description="Helical" evidence="6">
    <location>
        <begin position="278"/>
        <end position="302"/>
    </location>
</feature>
<dbReference type="Pfam" id="PF02653">
    <property type="entry name" value="BPD_transp_2"/>
    <property type="match status" value="1"/>
</dbReference>
<feature type="transmembrane region" description="Helical" evidence="6">
    <location>
        <begin position="6"/>
        <end position="27"/>
    </location>
</feature>
<evidence type="ECO:0000313" key="8">
    <source>
        <dbReference type="Proteomes" id="UP001501079"/>
    </source>
</evidence>
<reference evidence="8" key="1">
    <citation type="journal article" date="2019" name="Int. J. Syst. Evol. Microbiol.">
        <title>The Global Catalogue of Microorganisms (GCM) 10K type strain sequencing project: providing services to taxonomists for standard genome sequencing and annotation.</title>
        <authorList>
            <consortium name="The Broad Institute Genomics Platform"/>
            <consortium name="The Broad Institute Genome Sequencing Center for Infectious Disease"/>
            <person name="Wu L."/>
            <person name="Ma J."/>
        </authorList>
    </citation>
    <scope>NUCLEOTIDE SEQUENCE [LARGE SCALE GENOMIC DNA]</scope>
    <source>
        <strain evidence="8">JCM 17591</strain>
    </source>
</reference>
<feature type="transmembrane region" description="Helical" evidence="6">
    <location>
        <begin position="221"/>
        <end position="239"/>
    </location>
</feature>
<sequence length="310" mass="31920">MNDLLTAAFISAFLVACIAGAVPLLLASVGETIGEQSGVLNLGIEGVMLVGAYTGYAVTIASHSVWIGMLGGAVGGIVLSLLMLVLNTLFGLNQIVIGIAMTLAGQGITSVLYQEKYAQSQPSISPDRWRIPGLSGIPAVGSSIFSASGMFWVAVLLAIVVAYLLSRTNWGLSIRAAGQKPSSLDAAGGSVMKTRSQAVLLGGFFSGLGGAYLSLISTGAFTPFMTAGVGYIAIVVTMLSRGRIWVVAAISLLYGVTQALGTALQLGGISVPTQVITMLPYLVVMVVLLIFARSVYISPVLAAPYARGAR</sequence>
<feature type="transmembrane region" description="Helical" evidence="6">
    <location>
        <begin position="39"/>
        <end position="59"/>
    </location>
</feature>
<organism evidence="7 8">
    <name type="scientific">Gryllotalpicola koreensis</name>
    <dbReference type="NCBI Taxonomy" id="993086"/>
    <lineage>
        <taxon>Bacteria</taxon>
        <taxon>Bacillati</taxon>
        <taxon>Actinomycetota</taxon>
        <taxon>Actinomycetes</taxon>
        <taxon>Micrococcales</taxon>
        <taxon>Microbacteriaceae</taxon>
        <taxon>Gryllotalpicola</taxon>
    </lineage>
</organism>
<evidence type="ECO:0000256" key="1">
    <source>
        <dbReference type="ARBA" id="ARBA00004651"/>
    </source>
</evidence>
<dbReference type="CDD" id="cd06580">
    <property type="entry name" value="TM_PBP1_transp_TpRbsC_like"/>
    <property type="match status" value="1"/>
</dbReference>
<protein>
    <submittedName>
        <fullName evidence="7">ABC transporter permease</fullName>
    </submittedName>
</protein>
<comment type="caution">
    <text evidence="7">The sequence shown here is derived from an EMBL/GenBank/DDBJ whole genome shotgun (WGS) entry which is preliminary data.</text>
</comment>